<proteinExistence type="predicted"/>
<feature type="transmembrane region" description="Helical" evidence="1">
    <location>
        <begin position="30"/>
        <end position="48"/>
    </location>
</feature>
<reference evidence="3" key="2">
    <citation type="submission" date="2019-06" db="EMBL/GenBank/DDBJ databases">
        <title>Co-occurence of chitin degradation, pigmentation and bioactivity in marine Pseudoalteromonas.</title>
        <authorList>
            <person name="Sonnenschein E.C."/>
            <person name="Bech P.K."/>
        </authorList>
    </citation>
    <scope>NUCLEOTIDE SEQUENCE [LARGE SCALE GENOMIC DNA]</scope>
    <source>
        <strain evidence="3">S2676</strain>
    </source>
</reference>
<dbReference type="AlphaFoldDB" id="A0A5S3WF68"/>
<reference evidence="2 3" key="1">
    <citation type="submission" date="2018-01" db="EMBL/GenBank/DDBJ databases">
        <authorList>
            <person name="Paulsen S."/>
            <person name="Gram L.K."/>
        </authorList>
    </citation>
    <scope>NUCLEOTIDE SEQUENCE [LARGE SCALE GENOMIC DNA]</scope>
    <source>
        <strain evidence="2 3">S2676</strain>
    </source>
</reference>
<feature type="transmembrane region" description="Helical" evidence="1">
    <location>
        <begin position="115"/>
        <end position="137"/>
    </location>
</feature>
<dbReference type="EMBL" id="PNCI01000080">
    <property type="protein sequence ID" value="TMP23950.1"/>
    <property type="molecule type" value="Genomic_DNA"/>
</dbReference>
<dbReference type="Pfam" id="PF24838">
    <property type="entry name" value="8xMP"/>
    <property type="match status" value="1"/>
</dbReference>
<keyword evidence="1" id="KW-0472">Membrane</keyword>
<protein>
    <submittedName>
        <fullName evidence="2">Uncharacterized protein</fullName>
    </submittedName>
</protein>
<name>A0A5S3WF68_9GAMM</name>
<accession>A0A5S3WF68</accession>
<comment type="caution">
    <text evidence="2">The sequence shown here is derived from an EMBL/GenBank/DDBJ whole genome shotgun (WGS) entry which is preliminary data.</text>
</comment>
<keyword evidence="1" id="KW-1133">Transmembrane helix</keyword>
<evidence type="ECO:0000256" key="1">
    <source>
        <dbReference type="SAM" id="Phobius"/>
    </source>
</evidence>
<sequence length="141" mass="15956">MGEVMCSNKDNYDMYKSQVDREDSLVNSRFGWALTLQGFLFASLAVLAKSTDVVPEISSLLKMIVPKIGVASSLAVLATVIMSYRALWKLQEEWFQNYEGVIPSPFGNQKRNCSYLWNALSPNVLFPVILFIAWVIIEVRI</sequence>
<gene>
    <name evidence="2" type="ORF">CWB99_22910</name>
</gene>
<evidence type="ECO:0000313" key="2">
    <source>
        <dbReference type="EMBL" id="TMP23950.1"/>
    </source>
</evidence>
<feature type="transmembrane region" description="Helical" evidence="1">
    <location>
        <begin position="68"/>
        <end position="88"/>
    </location>
</feature>
<keyword evidence="1" id="KW-0812">Transmembrane</keyword>
<evidence type="ECO:0000313" key="3">
    <source>
        <dbReference type="Proteomes" id="UP000310249"/>
    </source>
</evidence>
<dbReference type="InterPro" id="IPR056918">
    <property type="entry name" value="8xMP"/>
</dbReference>
<dbReference type="Proteomes" id="UP000310249">
    <property type="component" value="Unassembled WGS sequence"/>
</dbReference>
<organism evidence="2 3">
    <name type="scientific">Pseudoalteromonas rubra</name>
    <dbReference type="NCBI Taxonomy" id="43658"/>
    <lineage>
        <taxon>Bacteria</taxon>
        <taxon>Pseudomonadati</taxon>
        <taxon>Pseudomonadota</taxon>
        <taxon>Gammaproteobacteria</taxon>
        <taxon>Alteromonadales</taxon>
        <taxon>Pseudoalteromonadaceae</taxon>
        <taxon>Pseudoalteromonas</taxon>
    </lineage>
</organism>